<dbReference type="Gene3D" id="2.60.40.1930">
    <property type="match status" value="1"/>
</dbReference>
<dbReference type="EMBL" id="SNRY01002350">
    <property type="protein sequence ID" value="KAA6325491.1"/>
    <property type="molecule type" value="Genomic_DNA"/>
</dbReference>
<comment type="caution">
    <text evidence="1">The sequence shown here is derived from an EMBL/GenBank/DDBJ whole genome shotgun (WGS) entry which is preliminary data.</text>
</comment>
<gene>
    <name evidence="1" type="ORF">EZS27_025301</name>
</gene>
<proteinExistence type="predicted"/>
<evidence type="ECO:0000313" key="1">
    <source>
        <dbReference type="EMBL" id="KAA6325491.1"/>
    </source>
</evidence>
<reference evidence="1" key="1">
    <citation type="submission" date="2019-03" db="EMBL/GenBank/DDBJ databases">
        <title>Single cell metagenomics reveals metabolic interactions within the superorganism composed of flagellate Streblomastix strix and complex community of Bacteroidetes bacteria on its surface.</title>
        <authorList>
            <person name="Treitli S.C."/>
            <person name="Kolisko M."/>
            <person name="Husnik F."/>
            <person name="Keeling P."/>
            <person name="Hampl V."/>
        </authorList>
    </citation>
    <scope>NUCLEOTIDE SEQUENCE</scope>
    <source>
        <strain evidence="1">STM</strain>
    </source>
</reference>
<name>A0A5J4QXR1_9ZZZZ</name>
<accession>A0A5J4QXR1</accession>
<evidence type="ECO:0008006" key="2">
    <source>
        <dbReference type="Google" id="ProtNLM"/>
    </source>
</evidence>
<protein>
    <recommendedName>
        <fullName evidence="2">Macroglobulin domain-containing protein</fullName>
    </recommendedName>
</protein>
<organism evidence="1">
    <name type="scientific">termite gut metagenome</name>
    <dbReference type="NCBI Taxonomy" id="433724"/>
    <lineage>
        <taxon>unclassified sequences</taxon>
        <taxon>metagenomes</taxon>
        <taxon>organismal metagenomes</taxon>
    </lineage>
</organism>
<sequence>MKKVFSFLLFVVIYSHGLSAQDYTKLTVDTVVKRMVDQLLLYPQEKIHVQVDRSAYLPGDTVWLKAYLVHAAFHIPSNQSRYVYIELINPLDSLTNRIKLRPDKENMFYGYIPLPMELPDEIRSGIYFLHDG</sequence>
<dbReference type="AlphaFoldDB" id="A0A5J4QXR1"/>